<proteinExistence type="predicted"/>
<evidence type="ECO:0000313" key="2">
    <source>
        <dbReference type="Proteomes" id="UP000228934"/>
    </source>
</evidence>
<reference evidence="2" key="1">
    <citation type="journal article" date="2017" name="Nat. Commun.">
        <title>The North American bullfrog draft genome provides insight into hormonal regulation of long noncoding RNA.</title>
        <authorList>
            <person name="Hammond S.A."/>
            <person name="Warren R.L."/>
            <person name="Vandervalk B.P."/>
            <person name="Kucuk E."/>
            <person name="Khan H."/>
            <person name="Gibb E.A."/>
            <person name="Pandoh P."/>
            <person name="Kirk H."/>
            <person name="Zhao Y."/>
            <person name="Jones M."/>
            <person name="Mungall A.J."/>
            <person name="Coope R."/>
            <person name="Pleasance S."/>
            <person name="Moore R.A."/>
            <person name="Holt R.A."/>
            <person name="Round J.M."/>
            <person name="Ohora S."/>
            <person name="Walle B.V."/>
            <person name="Veldhoen N."/>
            <person name="Helbing C.C."/>
            <person name="Birol I."/>
        </authorList>
    </citation>
    <scope>NUCLEOTIDE SEQUENCE [LARGE SCALE GENOMIC DNA]</scope>
</reference>
<dbReference type="EMBL" id="KV922703">
    <property type="protein sequence ID" value="PIN99420.1"/>
    <property type="molecule type" value="Genomic_DNA"/>
</dbReference>
<dbReference type="Proteomes" id="UP000228934">
    <property type="component" value="Unassembled WGS sequence"/>
</dbReference>
<organism evidence="1 2">
    <name type="scientific">Aquarana catesbeiana</name>
    <name type="common">American bullfrog</name>
    <name type="synonym">Rana catesbeiana</name>
    <dbReference type="NCBI Taxonomy" id="8400"/>
    <lineage>
        <taxon>Eukaryota</taxon>
        <taxon>Metazoa</taxon>
        <taxon>Chordata</taxon>
        <taxon>Craniata</taxon>
        <taxon>Vertebrata</taxon>
        <taxon>Euteleostomi</taxon>
        <taxon>Amphibia</taxon>
        <taxon>Batrachia</taxon>
        <taxon>Anura</taxon>
        <taxon>Neobatrachia</taxon>
        <taxon>Ranoidea</taxon>
        <taxon>Ranidae</taxon>
        <taxon>Aquarana</taxon>
    </lineage>
</organism>
<accession>A0A2G9P943</accession>
<keyword evidence="2" id="KW-1185">Reference proteome</keyword>
<name>A0A2G9P943_AQUCT</name>
<dbReference type="AlphaFoldDB" id="A0A2G9P943"/>
<protein>
    <submittedName>
        <fullName evidence="1">Uncharacterized protein</fullName>
    </submittedName>
</protein>
<sequence length="52" mass="5705">MDFCSKVVGFNLSCIHTVTQMLANNYERSDVQDVCDVSITDANFTRPSASSS</sequence>
<evidence type="ECO:0000313" key="1">
    <source>
        <dbReference type="EMBL" id="PIN99420.1"/>
    </source>
</evidence>
<gene>
    <name evidence="1" type="ORF">AB205_0178670</name>
</gene>